<evidence type="ECO:0000313" key="11">
    <source>
        <dbReference type="Proteomes" id="UP000659654"/>
    </source>
</evidence>
<protein>
    <recommendedName>
        <fullName evidence="8">Glycosyltransferase family 92 protein</fullName>
        <ecNumber evidence="8">2.4.1.-</ecNumber>
    </recommendedName>
</protein>
<dbReference type="OrthoDB" id="5802114at2759"/>
<evidence type="ECO:0000256" key="1">
    <source>
        <dbReference type="ARBA" id="ARBA00004167"/>
    </source>
</evidence>
<reference evidence="9" key="2">
    <citation type="submission" date="2020-09" db="EMBL/GenBank/DDBJ databases">
        <authorList>
            <person name="Kikuchi T."/>
        </authorList>
    </citation>
    <scope>NUCLEOTIDE SEQUENCE</scope>
    <source>
        <strain evidence="9">Ka4C1</strain>
    </source>
</reference>
<keyword evidence="7" id="KW-0472">Membrane</keyword>
<evidence type="ECO:0000256" key="6">
    <source>
        <dbReference type="ARBA" id="ARBA00022989"/>
    </source>
</evidence>
<dbReference type="PANTHER" id="PTHR21461:SF80">
    <property type="entry name" value="GLYCOSYLTRANSFERASE FAMILY 92 PROTEIN"/>
    <property type="match status" value="1"/>
</dbReference>
<dbReference type="GO" id="GO:0005737">
    <property type="term" value="C:cytoplasm"/>
    <property type="evidence" value="ECO:0007669"/>
    <property type="project" value="TreeGrafter"/>
</dbReference>
<keyword evidence="11" id="KW-1185">Reference proteome</keyword>
<evidence type="ECO:0000256" key="2">
    <source>
        <dbReference type="ARBA" id="ARBA00007647"/>
    </source>
</evidence>
<dbReference type="Proteomes" id="UP000095284">
    <property type="component" value="Unplaced"/>
</dbReference>
<evidence type="ECO:0000256" key="4">
    <source>
        <dbReference type="ARBA" id="ARBA00022679"/>
    </source>
</evidence>
<proteinExistence type="inferred from homology"/>
<evidence type="ECO:0000256" key="7">
    <source>
        <dbReference type="ARBA" id="ARBA00023136"/>
    </source>
</evidence>
<dbReference type="Proteomes" id="UP000582659">
    <property type="component" value="Unassembled WGS sequence"/>
</dbReference>
<dbReference type="Pfam" id="PF01697">
    <property type="entry name" value="Glyco_transf_92"/>
    <property type="match status" value="1"/>
</dbReference>
<dbReference type="InterPro" id="IPR008166">
    <property type="entry name" value="Glyco_transf_92"/>
</dbReference>
<evidence type="ECO:0000256" key="8">
    <source>
        <dbReference type="RuleBase" id="RU366017"/>
    </source>
</evidence>
<evidence type="ECO:0000313" key="10">
    <source>
        <dbReference type="Proteomes" id="UP000095284"/>
    </source>
</evidence>
<comment type="similarity">
    <text evidence="2 8">Belongs to the glycosyltransferase 92 family.</text>
</comment>
<evidence type="ECO:0000313" key="9">
    <source>
        <dbReference type="EMBL" id="CAD5210891.1"/>
    </source>
</evidence>
<dbReference type="GO" id="GO:0016020">
    <property type="term" value="C:membrane"/>
    <property type="evidence" value="ECO:0007669"/>
    <property type="project" value="UniProtKB-SubCell"/>
</dbReference>
<gene>
    <name evidence="9" type="ORF">BXYJ_LOCUS2155</name>
</gene>
<keyword evidence="6" id="KW-1133">Transmembrane helix</keyword>
<accession>A0A1I7S7Y3</accession>
<dbReference type="WBParaSite" id="BXY_0912600.1">
    <property type="protein sequence ID" value="BXY_0912600.1"/>
    <property type="gene ID" value="BXY_0912600"/>
</dbReference>
<keyword evidence="5" id="KW-0812">Transmembrane</keyword>
<keyword evidence="3 8" id="KW-0328">Glycosyltransferase</keyword>
<evidence type="ECO:0000313" key="12">
    <source>
        <dbReference type="WBParaSite" id="BXY_0912600.1"/>
    </source>
</evidence>
<keyword evidence="4 8" id="KW-0808">Transferase</keyword>
<dbReference type="eggNOG" id="KOG4735">
    <property type="taxonomic scope" value="Eukaryota"/>
</dbReference>
<dbReference type="EMBL" id="CAJFCV020000001">
    <property type="protein sequence ID" value="CAG9087223.1"/>
    <property type="molecule type" value="Genomic_DNA"/>
</dbReference>
<reference evidence="12" key="1">
    <citation type="submission" date="2016-11" db="UniProtKB">
        <authorList>
            <consortium name="WormBaseParasite"/>
        </authorList>
    </citation>
    <scope>IDENTIFICATION</scope>
</reference>
<dbReference type="EMBL" id="CAJFDI010000001">
    <property type="protein sequence ID" value="CAD5210891.1"/>
    <property type="molecule type" value="Genomic_DNA"/>
</dbReference>
<dbReference type="EC" id="2.4.1.-" evidence="8"/>
<dbReference type="Proteomes" id="UP000659654">
    <property type="component" value="Unassembled WGS sequence"/>
</dbReference>
<evidence type="ECO:0000256" key="5">
    <source>
        <dbReference type="ARBA" id="ARBA00022692"/>
    </source>
</evidence>
<evidence type="ECO:0000256" key="3">
    <source>
        <dbReference type="ARBA" id="ARBA00022676"/>
    </source>
</evidence>
<dbReference type="PANTHER" id="PTHR21461">
    <property type="entry name" value="GLYCOSYLTRANSFERASE FAMILY 92 PROTEIN"/>
    <property type="match status" value="1"/>
</dbReference>
<sequence length="643" mass="74538">MRMLKNIKKILLCGVCFIGVTYIYTQFSPVDFINSNQVFSTNSADLITQIILQNDNNFTVDDSLDHGIPFTHPKKQNEQFYVRSAFRISNTTIRLTILRNLYNRRLLYYKFGSATGSVQQICNLKGCRNTYAPNCRIVGIIGVIKIEPRINESQSDTIQLWSTKGEEITLPIIDVRPREPVHKLAVCLQTIFLHDETSVFIQFFEHWIAHGATKFYIYRQNYAQHVQYILDFYSSHPGLDVEYVDWSELPSNDTHNPNELLFRTEVYMGVFDCLHRARYTAKYVAQLDLDEVLMVGNTDLIRHLDTLYEKHPNLATVQIKSRKAEFINYDWLLLRDFRNMTFSGFHQLSVETKLFPPPAYSKLIHRPERVINGHHHLFTEGELIPGGRGVKYRMMVANEANLQIIHLRRERDNLFKTKTMRKSEILKPLAQKWEVSFKKHIQDYSGPSEITPNSNMKKVEKCRKKLNDNTRSSLIAVKMRLLKALAPLFLLFSSSFCAVNRENHFGEPCALCECFIEYSDRDVGMGRMPFKVVTNSYDVTEDKCLAGCLQDSACKMAVYGFVGGRSVFSCEYYDLIDVQKPIYAPYTNIYLKRTSTCQKEMSKYPPVQIAQNDVIPQMNEEVSARKSRFMRMNQRTNPFAIGK</sequence>
<dbReference type="GO" id="GO:0016757">
    <property type="term" value="F:glycosyltransferase activity"/>
    <property type="evidence" value="ECO:0007669"/>
    <property type="project" value="UniProtKB-UniRule"/>
</dbReference>
<comment type="subcellular location">
    <subcellularLocation>
        <location evidence="1">Membrane</location>
        <topology evidence="1">Single-pass membrane protein</topology>
    </subcellularLocation>
</comment>
<name>A0A1I7S7Y3_BURXY</name>
<organism evidence="10 12">
    <name type="scientific">Bursaphelenchus xylophilus</name>
    <name type="common">Pinewood nematode worm</name>
    <name type="synonym">Aphelenchoides xylophilus</name>
    <dbReference type="NCBI Taxonomy" id="6326"/>
    <lineage>
        <taxon>Eukaryota</taxon>
        <taxon>Metazoa</taxon>
        <taxon>Ecdysozoa</taxon>
        <taxon>Nematoda</taxon>
        <taxon>Chromadorea</taxon>
        <taxon>Rhabditida</taxon>
        <taxon>Tylenchina</taxon>
        <taxon>Tylenchomorpha</taxon>
        <taxon>Aphelenchoidea</taxon>
        <taxon>Aphelenchoididae</taxon>
        <taxon>Bursaphelenchus</taxon>
    </lineage>
</organism>
<dbReference type="AlphaFoldDB" id="A0A1I7S7Y3"/>